<dbReference type="AlphaFoldDB" id="A0A518RDP7"/>
<dbReference type="KEGG" id="ssua:FPZ54_05655"/>
<proteinExistence type="predicted"/>
<dbReference type="EMBL" id="CP042239">
    <property type="protein sequence ID" value="QDX25556.1"/>
    <property type="molecule type" value="Genomic_DNA"/>
</dbReference>
<organism evidence="2 3">
    <name type="scientific">Sphingomonas suaedae</name>
    <dbReference type="NCBI Taxonomy" id="2599297"/>
    <lineage>
        <taxon>Bacteria</taxon>
        <taxon>Pseudomonadati</taxon>
        <taxon>Pseudomonadota</taxon>
        <taxon>Alphaproteobacteria</taxon>
        <taxon>Sphingomonadales</taxon>
        <taxon>Sphingomonadaceae</taxon>
        <taxon>Sphingomonas</taxon>
    </lineage>
</organism>
<sequence>MTARAIPLGSNPARPVRAMALWIALLVALASSLLSSGLPRTIAYGSAFNPATTVVALKPIRPAPRILAEPTRRDDGPAAGASDRATPALVAAPAPSVDTDRAPVGAARAIPPLRPHPVLNGSPRGPPLI</sequence>
<evidence type="ECO:0000313" key="2">
    <source>
        <dbReference type="EMBL" id="QDX25556.1"/>
    </source>
</evidence>
<keyword evidence="3" id="KW-1185">Reference proteome</keyword>
<name>A0A518RDP7_9SPHN</name>
<protein>
    <submittedName>
        <fullName evidence="2">Uncharacterized protein</fullName>
    </submittedName>
</protein>
<dbReference type="OrthoDB" id="7569126at2"/>
<accession>A0A518RDP7</accession>
<dbReference type="Proteomes" id="UP000318055">
    <property type="component" value="Chromosome"/>
</dbReference>
<evidence type="ECO:0000313" key="3">
    <source>
        <dbReference type="Proteomes" id="UP000318055"/>
    </source>
</evidence>
<feature type="region of interest" description="Disordered" evidence="1">
    <location>
        <begin position="66"/>
        <end position="129"/>
    </location>
</feature>
<evidence type="ECO:0000256" key="1">
    <source>
        <dbReference type="SAM" id="MobiDB-lite"/>
    </source>
</evidence>
<gene>
    <name evidence="2" type="ORF">FPZ54_05655</name>
</gene>
<reference evidence="2 3" key="1">
    <citation type="submission" date="2019-07" db="EMBL/GenBank/DDBJ databases">
        <title>Sphingomonas alkalisoli sp. nov., isolated from rhizosphere soil of Suaedae salsa.</title>
        <authorList>
            <person name="Zhang H."/>
            <person name="Xu L."/>
            <person name="Zhang J.-X."/>
            <person name="Sun J.-Q."/>
        </authorList>
    </citation>
    <scope>NUCLEOTIDE SEQUENCE [LARGE SCALE GENOMIC DNA]</scope>
    <source>
        <strain evidence="2 3">XS-10</strain>
    </source>
</reference>
<dbReference type="RefSeq" id="WP_145845627.1">
    <property type="nucleotide sequence ID" value="NZ_CP042239.1"/>
</dbReference>